<keyword evidence="2" id="KW-0805">Transcription regulation</keyword>
<dbReference type="PRINTS" id="PR00039">
    <property type="entry name" value="HTHLYSR"/>
</dbReference>
<dbReference type="EMBL" id="SRMF01000003">
    <property type="protein sequence ID" value="TGG93308.1"/>
    <property type="molecule type" value="Genomic_DNA"/>
</dbReference>
<evidence type="ECO:0000256" key="1">
    <source>
        <dbReference type="ARBA" id="ARBA00009437"/>
    </source>
</evidence>
<dbReference type="Pfam" id="PF03466">
    <property type="entry name" value="LysR_substrate"/>
    <property type="match status" value="1"/>
</dbReference>
<dbReference type="SUPFAM" id="SSF53850">
    <property type="entry name" value="Periplasmic binding protein-like II"/>
    <property type="match status" value="1"/>
</dbReference>
<name>A0A4Z0WFI6_9GAMM</name>
<protein>
    <submittedName>
        <fullName evidence="6">LysR family transcriptional regulator</fullName>
    </submittedName>
</protein>
<dbReference type="AlphaFoldDB" id="A0A4Z0WFI6"/>
<accession>A0A4Z0WFI6</accession>
<dbReference type="GO" id="GO:0003700">
    <property type="term" value="F:DNA-binding transcription factor activity"/>
    <property type="evidence" value="ECO:0007669"/>
    <property type="project" value="InterPro"/>
</dbReference>
<proteinExistence type="inferred from homology"/>
<dbReference type="InterPro" id="IPR036390">
    <property type="entry name" value="WH_DNA-bd_sf"/>
</dbReference>
<dbReference type="PANTHER" id="PTHR30537">
    <property type="entry name" value="HTH-TYPE TRANSCRIPTIONAL REGULATOR"/>
    <property type="match status" value="1"/>
</dbReference>
<dbReference type="InterPro" id="IPR036388">
    <property type="entry name" value="WH-like_DNA-bd_sf"/>
</dbReference>
<organism evidence="6 7">
    <name type="scientific">Natronospirillum operosum</name>
    <dbReference type="NCBI Taxonomy" id="2759953"/>
    <lineage>
        <taxon>Bacteria</taxon>
        <taxon>Pseudomonadati</taxon>
        <taxon>Pseudomonadota</taxon>
        <taxon>Gammaproteobacteria</taxon>
        <taxon>Oceanospirillales</taxon>
        <taxon>Natronospirillaceae</taxon>
        <taxon>Natronospirillum</taxon>
    </lineage>
</organism>
<evidence type="ECO:0000256" key="4">
    <source>
        <dbReference type="ARBA" id="ARBA00023163"/>
    </source>
</evidence>
<dbReference type="InterPro" id="IPR000847">
    <property type="entry name" value="LysR_HTH_N"/>
</dbReference>
<keyword evidence="3" id="KW-0238">DNA-binding</keyword>
<dbReference type="Gene3D" id="3.40.190.10">
    <property type="entry name" value="Periplasmic binding protein-like II"/>
    <property type="match status" value="2"/>
</dbReference>
<evidence type="ECO:0000259" key="5">
    <source>
        <dbReference type="PROSITE" id="PS50931"/>
    </source>
</evidence>
<dbReference type="Pfam" id="PF00126">
    <property type="entry name" value="HTH_1"/>
    <property type="match status" value="1"/>
</dbReference>
<dbReference type="SUPFAM" id="SSF46785">
    <property type="entry name" value="Winged helix' DNA-binding domain"/>
    <property type="match status" value="1"/>
</dbReference>
<sequence>MSNRLPPLRALTCFEAVARLNSFSRAAQSLNITQSAVSHQIRQLEDHLGEALFIRHGRYLSLTEDGRQYYEDIAAALSDIQRATDRMQGREDRKLRLALYSSFAVRWLIPRLHRLQDAHPEIELSLEMTPESPTLSDRIGDCFITLVERQRGYTMERLYAERLFAICSRRLWGRVVVDLCAAGLAGPGATPTALNPDWLQRYTLLSAQSLFGAPNEDWRRWLGAADCALRAETRVQHFSHILLALEAARHHQGFALANDYMYSEPEDPDLVRLPCHTLLTGDCFYFGYKTSRRNEPAIRTLRNWLQQEARNSGLLGVQQPID</sequence>
<feature type="domain" description="HTH lysR-type" evidence="5">
    <location>
        <begin position="6"/>
        <end position="63"/>
    </location>
</feature>
<dbReference type="PANTHER" id="PTHR30537:SF26">
    <property type="entry name" value="GLYCINE CLEAVAGE SYSTEM TRANSCRIPTIONAL ACTIVATOR"/>
    <property type="match status" value="1"/>
</dbReference>
<reference evidence="6 7" key="1">
    <citation type="submission" date="2019-04" db="EMBL/GenBank/DDBJ databases">
        <title>Natronospirillum operosus gen. nov., sp. nov., a haloalkaliphilic satellite isolated from decaying biomass of laboratory culture of cyanobacterium Geitlerinema sp. and proposal of Natronospirillaceae fam. nov. and Saccharospirillaceae fam. nov.</title>
        <authorList>
            <person name="Kevbrin V."/>
            <person name="Boltyanskaya Y."/>
            <person name="Koziaeva V."/>
            <person name="Grouzdev D.S."/>
            <person name="Park M."/>
            <person name="Cho J."/>
        </authorList>
    </citation>
    <scope>NUCLEOTIDE SEQUENCE [LARGE SCALE GENOMIC DNA]</scope>
    <source>
        <strain evidence="6 7">G-116</strain>
    </source>
</reference>
<dbReference type="OrthoDB" id="9786526at2"/>
<gene>
    <name evidence="6" type="ORF">E4656_09635</name>
</gene>
<dbReference type="PROSITE" id="PS50931">
    <property type="entry name" value="HTH_LYSR"/>
    <property type="match status" value="1"/>
</dbReference>
<evidence type="ECO:0000256" key="3">
    <source>
        <dbReference type="ARBA" id="ARBA00023125"/>
    </source>
</evidence>
<dbReference type="GO" id="GO:0006351">
    <property type="term" value="P:DNA-templated transcription"/>
    <property type="evidence" value="ECO:0007669"/>
    <property type="project" value="TreeGrafter"/>
</dbReference>
<comment type="similarity">
    <text evidence="1">Belongs to the LysR transcriptional regulatory family.</text>
</comment>
<evidence type="ECO:0000313" key="6">
    <source>
        <dbReference type="EMBL" id="TGG93308.1"/>
    </source>
</evidence>
<comment type="caution">
    <text evidence="6">The sequence shown here is derived from an EMBL/GenBank/DDBJ whole genome shotgun (WGS) entry which is preliminary data.</text>
</comment>
<evidence type="ECO:0000256" key="2">
    <source>
        <dbReference type="ARBA" id="ARBA00023015"/>
    </source>
</evidence>
<dbReference type="Gene3D" id="1.10.10.10">
    <property type="entry name" value="Winged helix-like DNA-binding domain superfamily/Winged helix DNA-binding domain"/>
    <property type="match status" value="1"/>
</dbReference>
<dbReference type="RefSeq" id="WP_135483017.1">
    <property type="nucleotide sequence ID" value="NZ_SRMF01000003.1"/>
</dbReference>
<dbReference type="Proteomes" id="UP000297475">
    <property type="component" value="Unassembled WGS sequence"/>
</dbReference>
<keyword evidence="7" id="KW-1185">Reference proteome</keyword>
<dbReference type="InterPro" id="IPR058163">
    <property type="entry name" value="LysR-type_TF_proteobact-type"/>
</dbReference>
<dbReference type="InterPro" id="IPR005119">
    <property type="entry name" value="LysR_subst-bd"/>
</dbReference>
<evidence type="ECO:0000313" key="7">
    <source>
        <dbReference type="Proteomes" id="UP000297475"/>
    </source>
</evidence>
<dbReference type="GO" id="GO:0043565">
    <property type="term" value="F:sequence-specific DNA binding"/>
    <property type="evidence" value="ECO:0007669"/>
    <property type="project" value="TreeGrafter"/>
</dbReference>
<keyword evidence="4" id="KW-0804">Transcription</keyword>
<dbReference type="FunFam" id="1.10.10.10:FF:000038">
    <property type="entry name" value="Glycine cleavage system transcriptional activator"/>
    <property type="match status" value="1"/>
</dbReference>